<proteinExistence type="predicted"/>
<protein>
    <submittedName>
        <fullName evidence="1">Uncharacterized protein</fullName>
    </submittedName>
</protein>
<evidence type="ECO:0000313" key="1">
    <source>
        <dbReference type="Ensembl" id="ENSPMAP00000007899.1"/>
    </source>
</evidence>
<name>S4RRR2_PETMA</name>
<reference evidence="1" key="1">
    <citation type="submission" date="2025-08" db="UniProtKB">
        <authorList>
            <consortium name="Ensembl"/>
        </authorList>
    </citation>
    <scope>IDENTIFICATION</scope>
</reference>
<dbReference type="GeneTree" id="ENSGT00390000017622"/>
<accession>S4RRR2</accession>
<dbReference type="HOGENOM" id="CLU_042868_0_0_1"/>
<dbReference type="Ensembl" id="ENSPMAT00000007934.1">
    <property type="protein sequence ID" value="ENSPMAP00000007899.1"/>
    <property type="gene ID" value="ENSPMAG00000007178.1"/>
</dbReference>
<organism evidence="1">
    <name type="scientific">Petromyzon marinus</name>
    <name type="common">Sea lamprey</name>
    <dbReference type="NCBI Taxonomy" id="7757"/>
    <lineage>
        <taxon>Eukaryota</taxon>
        <taxon>Metazoa</taxon>
        <taxon>Chordata</taxon>
        <taxon>Craniata</taxon>
        <taxon>Vertebrata</taxon>
        <taxon>Cyclostomata</taxon>
        <taxon>Hyperoartia</taxon>
        <taxon>Petromyzontiformes</taxon>
        <taxon>Petromyzontidae</taxon>
        <taxon>Petromyzon</taxon>
    </lineage>
</organism>
<dbReference type="OMA" id="IDVECAV"/>
<dbReference type="AlphaFoldDB" id="S4RRR2"/>
<sequence length="359" mass="38093">TYLEASGTPVHKLDRTFGFNGRDSSIDVLGHHVSSVQHAARHVFAVARVALHHLVGWLKAGIGDLRHRQLLMVCFLGRDDRGVGDQREVDARVGNQVGLELGEIDVEGTVEAQRGRDGRHDLADEAVEVGVGGALDVQVAAADVVDGLVVDHEGAVRVLQGGVGGEHRVVGLHHGRGDLGCWVDGELQLGLLAVVNRQALHEEGGKARARAATEAVEDEEALQTLYITYQLTNAVQHQVDDLLADGVVATSIVVGSVLLASDELLWVEQLPVRARAHLICSRKLQIHEDGAGHVFAGARLAEEGVERVVAAADGLVARHLPIGLDAVLQAVELPARVADLDTGLAHVDGDALALCRGDR</sequence>
<reference evidence="1" key="2">
    <citation type="submission" date="2025-09" db="UniProtKB">
        <authorList>
            <consortium name="Ensembl"/>
        </authorList>
    </citation>
    <scope>IDENTIFICATION</scope>
</reference>
<dbReference type="STRING" id="7757.ENSPMAP00000007899"/>